<evidence type="ECO:0000259" key="1">
    <source>
        <dbReference type="SMART" id="SM00849"/>
    </source>
</evidence>
<dbReference type="GO" id="GO:0016787">
    <property type="term" value="F:hydrolase activity"/>
    <property type="evidence" value="ECO:0007669"/>
    <property type="project" value="UniProtKB-KW"/>
</dbReference>
<dbReference type="Pfam" id="PF17778">
    <property type="entry name" value="WHD_BLACT"/>
    <property type="match status" value="1"/>
</dbReference>
<dbReference type="InterPro" id="IPR036388">
    <property type="entry name" value="WH-like_DNA-bd_sf"/>
</dbReference>
<dbReference type="Gene3D" id="1.10.10.10">
    <property type="entry name" value="Winged helix-like DNA-binding domain superfamily/Winged helix DNA-binding domain"/>
    <property type="match status" value="1"/>
</dbReference>
<sequence length="298" mass="31919">MPTSPPAAISKGMDVPPTGERIALDPLVARVLAPNPSPYTYTGTQTHLVGTRDLAVIDPGPDDPAHLDALIRAIDGRPVTAIVVTHTHRDHSPLSRALKAATGAPIVGCTALALDDLGPRADAAFDRDYAPDRVLADGDRVEGDGWTLVAVATPGHTSNHLAFALPETGALFSGDHVMGWSTTVIAPPDGDMAAYMASLMKLQQRDDRIYYPGHGDAIENPRRLLRGLIGHRKQREGQILRLIGRDGIGTVPAMVERMYVGIDPRLRGAAELSVRAHLIDLSDRGLVIEEGDTWRMTA</sequence>
<dbReference type="InterPro" id="IPR050662">
    <property type="entry name" value="Sec-metab_biosynth-thioest"/>
</dbReference>
<evidence type="ECO:0000313" key="3">
    <source>
        <dbReference type="Proteomes" id="UP000266568"/>
    </source>
</evidence>
<keyword evidence="3" id="KW-1185">Reference proteome</keyword>
<keyword evidence="2" id="KW-0378">Hydrolase</keyword>
<dbReference type="InterPro" id="IPR001279">
    <property type="entry name" value="Metallo-B-lactamas"/>
</dbReference>
<dbReference type="InterPro" id="IPR041516">
    <property type="entry name" value="LACTB2_WH"/>
</dbReference>
<name>A0A397NIW5_9SPHN</name>
<evidence type="ECO:0000313" key="2">
    <source>
        <dbReference type="EMBL" id="RIA35469.1"/>
    </source>
</evidence>
<dbReference type="Gene3D" id="3.60.15.10">
    <property type="entry name" value="Ribonuclease Z/Hydroxyacylglutathione hydrolase-like"/>
    <property type="match status" value="1"/>
</dbReference>
<dbReference type="Pfam" id="PF00753">
    <property type="entry name" value="Lactamase_B"/>
    <property type="match status" value="1"/>
</dbReference>
<dbReference type="AlphaFoldDB" id="A0A397NIW5"/>
<gene>
    <name evidence="2" type="ORF">DFR49_4246</name>
</gene>
<dbReference type="EMBL" id="QXDC01000006">
    <property type="protein sequence ID" value="RIA35469.1"/>
    <property type="molecule type" value="Genomic_DNA"/>
</dbReference>
<dbReference type="Proteomes" id="UP000266568">
    <property type="component" value="Unassembled WGS sequence"/>
</dbReference>
<dbReference type="PANTHER" id="PTHR23131">
    <property type="entry name" value="ENDORIBONUCLEASE LACTB2"/>
    <property type="match status" value="1"/>
</dbReference>
<dbReference type="SUPFAM" id="SSF56281">
    <property type="entry name" value="Metallo-hydrolase/oxidoreductase"/>
    <property type="match status" value="1"/>
</dbReference>
<dbReference type="InterPro" id="IPR036866">
    <property type="entry name" value="RibonucZ/Hydroxyglut_hydro"/>
</dbReference>
<protein>
    <submittedName>
        <fullName evidence="2">Glyoxylase-like metal-dependent hydrolase (Beta-lactamase superfamily II)</fullName>
    </submittedName>
</protein>
<dbReference type="SMART" id="SM00849">
    <property type="entry name" value="Lactamase_B"/>
    <property type="match status" value="1"/>
</dbReference>
<reference evidence="2 3" key="1">
    <citation type="submission" date="2018-08" db="EMBL/GenBank/DDBJ databases">
        <title>Genomic Encyclopedia of Type Strains, Phase IV (KMG-IV): sequencing the most valuable type-strain genomes for metagenomic binning, comparative biology and taxonomic classification.</title>
        <authorList>
            <person name="Goeker M."/>
        </authorList>
    </citation>
    <scope>NUCLEOTIDE SEQUENCE [LARGE SCALE GENOMIC DNA]</scope>
    <source>
        <strain evidence="2 3">DSM 25527</strain>
    </source>
</reference>
<feature type="domain" description="Metallo-beta-lactamase" evidence="1">
    <location>
        <begin position="43"/>
        <end position="214"/>
    </location>
</feature>
<accession>A0A397NIW5</accession>
<dbReference type="PANTHER" id="PTHR23131:SF0">
    <property type="entry name" value="ENDORIBONUCLEASE LACTB2"/>
    <property type="match status" value="1"/>
</dbReference>
<proteinExistence type="predicted"/>
<dbReference type="CDD" id="cd16278">
    <property type="entry name" value="metallo-hydrolase-like_MBL-fold"/>
    <property type="match status" value="1"/>
</dbReference>
<organism evidence="2 3">
    <name type="scientific">Hephaestia caeni</name>
    <dbReference type="NCBI Taxonomy" id="645617"/>
    <lineage>
        <taxon>Bacteria</taxon>
        <taxon>Pseudomonadati</taxon>
        <taxon>Pseudomonadota</taxon>
        <taxon>Alphaproteobacteria</taxon>
        <taxon>Sphingomonadales</taxon>
        <taxon>Sphingomonadaceae</taxon>
        <taxon>Hephaestia</taxon>
    </lineage>
</organism>
<comment type="caution">
    <text evidence="2">The sequence shown here is derived from an EMBL/GenBank/DDBJ whole genome shotgun (WGS) entry which is preliminary data.</text>
</comment>